<dbReference type="EMBL" id="MU004184">
    <property type="protein sequence ID" value="KAF2499270.1"/>
    <property type="molecule type" value="Genomic_DNA"/>
</dbReference>
<sequence>MQPSFTKSRKRAASSAPDASSLDTHGPRPSDLLKRTRTEDELDAIDIIPAAKSWPVGIANILSSPMLREPLDSQLQPHDNFRNHIEGGSIFVLCVQGACELHYDLICNALPDLYAISPTLQALVLCHNPSSHIPSTSTSVSLPLVEAIGASGNHFVRLGLLHPLGNGQDPLDAIVVLDPLGRRRLLLPFGWGAGRHAGAVGGGRIVQRRFVEALTECVRSLVRESKDG</sequence>
<feature type="region of interest" description="Disordered" evidence="1">
    <location>
        <begin position="1"/>
        <end position="36"/>
    </location>
</feature>
<proteinExistence type="predicted"/>
<name>A0A6A6R5S6_9PEZI</name>
<evidence type="ECO:0000313" key="2">
    <source>
        <dbReference type="EMBL" id="KAF2499270.1"/>
    </source>
</evidence>
<keyword evidence="3" id="KW-1185">Reference proteome</keyword>
<evidence type="ECO:0000313" key="3">
    <source>
        <dbReference type="Proteomes" id="UP000799750"/>
    </source>
</evidence>
<gene>
    <name evidence="2" type="ORF">BU16DRAFT_547671</name>
</gene>
<organism evidence="2 3">
    <name type="scientific">Lophium mytilinum</name>
    <dbReference type="NCBI Taxonomy" id="390894"/>
    <lineage>
        <taxon>Eukaryota</taxon>
        <taxon>Fungi</taxon>
        <taxon>Dikarya</taxon>
        <taxon>Ascomycota</taxon>
        <taxon>Pezizomycotina</taxon>
        <taxon>Dothideomycetes</taxon>
        <taxon>Pleosporomycetidae</taxon>
        <taxon>Mytilinidiales</taxon>
        <taxon>Mytilinidiaceae</taxon>
        <taxon>Lophium</taxon>
    </lineage>
</organism>
<protein>
    <submittedName>
        <fullName evidence="2">Uncharacterized protein</fullName>
    </submittedName>
</protein>
<feature type="compositionally biased region" description="Basic and acidic residues" evidence="1">
    <location>
        <begin position="25"/>
        <end position="36"/>
    </location>
</feature>
<dbReference type="OrthoDB" id="5390017at2759"/>
<reference evidence="2" key="1">
    <citation type="journal article" date="2020" name="Stud. Mycol.">
        <title>101 Dothideomycetes genomes: a test case for predicting lifestyles and emergence of pathogens.</title>
        <authorList>
            <person name="Haridas S."/>
            <person name="Albert R."/>
            <person name="Binder M."/>
            <person name="Bloem J."/>
            <person name="Labutti K."/>
            <person name="Salamov A."/>
            <person name="Andreopoulos B."/>
            <person name="Baker S."/>
            <person name="Barry K."/>
            <person name="Bills G."/>
            <person name="Bluhm B."/>
            <person name="Cannon C."/>
            <person name="Castanera R."/>
            <person name="Culley D."/>
            <person name="Daum C."/>
            <person name="Ezra D."/>
            <person name="Gonzalez J."/>
            <person name="Henrissat B."/>
            <person name="Kuo A."/>
            <person name="Liang C."/>
            <person name="Lipzen A."/>
            <person name="Lutzoni F."/>
            <person name="Magnuson J."/>
            <person name="Mondo S."/>
            <person name="Nolan M."/>
            <person name="Ohm R."/>
            <person name="Pangilinan J."/>
            <person name="Park H.-J."/>
            <person name="Ramirez L."/>
            <person name="Alfaro M."/>
            <person name="Sun H."/>
            <person name="Tritt A."/>
            <person name="Yoshinaga Y."/>
            <person name="Zwiers L.-H."/>
            <person name="Turgeon B."/>
            <person name="Goodwin S."/>
            <person name="Spatafora J."/>
            <person name="Crous P."/>
            <person name="Grigoriev I."/>
        </authorList>
    </citation>
    <scope>NUCLEOTIDE SEQUENCE</scope>
    <source>
        <strain evidence="2">CBS 269.34</strain>
    </source>
</reference>
<accession>A0A6A6R5S6</accession>
<dbReference type="AlphaFoldDB" id="A0A6A6R5S6"/>
<dbReference type="Proteomes" id="UP000799750">
    <property type="component" value="Unassembled WGS sequence"/>
</dbReference>
<evidence type="ECO:0000256" key="1">
    <source>
        <dbReference type="SAM" id="MobiDB-lite"/>
    </source>
</evidence>